<protein>
    <submittedName>
        <fullName evidence="2">Uncharacterized protein</fullName>
    </submittedName>
</protein>
<feature type="region of interest" description="Disordered" evidence="1">
    <location>
        <begin position="45"/>
        <end position="78"/>
    </location>
</feature>
<evidence type="ECO:0000313" key="2">
    <source>
        <dbReference type="EMBL" id="KAK8538720.1"/>
    </source>
</evidence>
<gene>
    <name evidence="2" type="ORF">V6N12_034428</name>
</gene>
<dbReference type="EMBL" id="JBBPBM010000027">
    <property type="protein sequence ID" value="KAK8538720.1"/>
    <property type="molecule type" value="Genomic_DNA"/>
</dbReference>
<feature type="compositionally biased region" description="Basic and acidic residues" evidence="1">
    <location>
        <begin position="9"/>
        <end position="20"/>
    </location>
</feature>
<feature type="region of interest" description="Disordered" evidence="1">
    <location>
        <begin position="1"/>
        <end position="20"/>
    </location>
</feature>
<accession>A0ABR2DIR8</accession>
<name>A0ABR2DIR8_9ROSI</name>
<reference evidence="2 3" key="1">
    <citation type="journal article" date="2024" name="G3 (Bethesda)">
        <title>Genome assembly of Hibiscus sabdariffa L. provides insights into metabolisms of medicinal natural products.</title>
        <authorList>
            <person name="Kim T."/>
        </authorList>
    </citation>
    <scope>NUCLEOTIDE SEQUENCE [LARGE SCALE GENOMIC DNA]</scope>
    <source>
        <strain evidence="2">TK-2024</strain>
        <tissue evidence="2">Old leaves</tissue>
    </source>
</reference>
<keyword evidence="3" id="KW-1185">Reference proteome</keyword>
<comment type="caution">
    <text evidence="2">The sequence shown here is derived from an EMBL/GenBank/DDBJ whole genome shotgun (WGS) entry which is preliminary data.</text>
</comment>
<evidence type="ECO:0000313" key="3">
    <source>
        <dbReference type="Proteomes" id="UP001472677"/>
    </source>
</evidence>
<proteinExistence type="predicted"/>
<evidence type="ECO:0000256" key="1">
    <source>
        <dbReference type="SAM" id="MobiDB-lite"/>
    </source>
</evidence>
<sequence length="78" mass="8404">MNNNTTHSNDGEHNDEGESKRFLMVLDKQWGGRKRRCKASIEGLKSSATKNHSTDGQKGEVNGGFGLRDQGGVIDSGG</sequence>
<organism evidence="2 3">
    <name type="scientific">Hibiscus sabdariffa</name>
    <name type="common">roselle</name>
    <dbReference type="NCBI Taxonomy" id="183260"/>
    <lineage>
        <taxon>Eukaryota</taxon>
        <taxon>Viridiplantae</taxon>
        <taxon>Streptophyta</taxon>
        <taxon>Embryophyta</taxon>
        <taxon>Tracheophyta</taxon>
        <taxon>Spermatophyta</taxon>
        <taxon>Magnoliopsida</taxon>
        <taxon>eudicotyledons</taxon>
        <taxon>Gunneridae</taxon>
        <taxon>Pentapetalae</taxon>
        <taxon>rosids</taxon>
        <taxon>malvids</taxon>
        <taxon>Malvales</taxon>
        <taxon>Malvaceae</taxon>
        <taxon>Malvoideae</taxon>
        <taxon>Hibiscus</taxon>
    </lineage>
</organism>
<dbReference type="Proteomes" id="UP001472677">
    <property type="component" value="Unassembled WGS sequence"/>
</dbReference>